<dbReference type="InterPro" id="IPR050229">
    <property type="entry name" value="GlpE_sulfurtransferase"/>
</dbReference>
<dbReference type="AlphaFoldDB" id="A0A3B0W7Z1"/>
<dbReference type="SMART" id="SM00450">
    <property type="entry name" value="RHOD"/>
    <property type="match status" value="1"/>
</dbReference>
<dbReference type="CDD" id="cd00158">
    <property type="entry name" value="RHOD"/>
    <property type="match status" value="1"/>
</dbReference>
<keyword evidence="1" id="KW-1133">Transmembrane helix</keyword>
<dbReference type="SUPFAM" id="SSF52821">
    <property type="entry name" value="Rhodanese/Cell cycle control phosphatase"/>
    <property type="match status" value="1"/>
</dbReference>
<name>A0A3B0W7Z1_9ZZZZ</name>
<feature type="domain" description="Rhodanese" evidence="2">
    <location>
        <begin position="47"/>
        <end position="137"/>
    </location>
</feature>
<sequence length="148" mass="16106">MLSEFVQEQMLLFVALAIIIAMLVYSYIGERLSGFKSVSTDEATRLFNDDAFLLDVRASNEYKEGFIGNAKNVSVSDLKDQMNVLPKNKEQSILVYCLSGIRSSKAASALVKAGHTNVFNLSGGINAWKAAGLPVAKAKSKKAKKRGK</sequence>
<keyword evidence="1" id="KW-0472">Membrane</keyword>
<dbReference type="EMBL" id="UOFB01000083">
    <property type="protein sequence ID" value="VAW45439.1"/>
    <property type="molecule type" value="Genomic_DNA"/>
</dbReference>
<reference evidence="3" key="1">
    <citation type="submission" date="2018-06" db="EMBL/GenBank/DDBJ databases">
        <authorList>
            <person name="Zhirakovskaya E."/>
        </authorList>
    </citation>
    <scope>NUCLEOTIDE SEQUENCE</scope>
</reference>
<dbReference type="PROSITE" id="PS50206">
    <property type="entry name" value="RHODANESE_3"/>
    <property type="match status" value="1"/>
</dbReference>
<proteinExistence type="predicted"/>
<dbReference type="InterPro" id="IPR001763">
    <property type="entry name" value="Rhodanese-like_dom"/>
</dbReference>
<keyword evidence="1" id="KW-0812">Transmembrane</keyword>
<dbReference type="InterPro" id="IPR036873">
    <property type="entry name" value="Rhodanese-like_dom_sf"/>
</dbReference>
<gene>
    <name evidence="3" type="ORF">MNBD_GAMMA04-1664</name>
</gene>
<accession>A0A3B0W7Z1</accession>
<evidence type="ECO:0000256" key="1">
    <source>
        <dbReference type="SAM" id="Phobius"/>
    </source>
</evidence>
<dbReference type="PANTHER" id="PTHR43031">
    <property type="entry name" value="FAD-DEPENDENT OXIDOREDUCTASE"/>
    <property type="match status" value="1"/>
</dbReference>
<dbReference type="PANTHER" id="PTHR43031:SF18">
    <property type="entry name" value="RHODANESE-RELATED SULFURTRANSFERASES"/>
    <property type="match status" value="1"/>
</dbReference>
<evidence type="ECO:0000259" key="2">
    <source>
        <dbReference type="PROSITE" id="PS50206"/>
    </source>
</evidence>
<protein>
    <recommendedName>
        <fullName evidence="2">Rhodanese domain-containing protein</fullName>
    </recommendedName>
</protein>
<evidence type="ECO:0000313" key="3">
    <source>
        <dbReference type="EMBL" id="VAW45439.1"/>
    </source>
</evidence>
<dbReference type="Gene3D" id="3.40.250.10">
    <property type="entry name" value="Rhodanese-like domain"/>
    <property type="match status" value="1"/>
</dbReference>
<dbReference type="Pfam" id="PF00581">
    <property type="entry name" value="Rhodanese"/>
    <property type="match status" value="1"/>
</dbReference>
<feature type="transmembrane region" description="Helical" evidence="1">
    <location>
        <begin position="12"/>
        <end position="28"/>
    </location>
</feature>
<organism evidence="3">
    <name type="scientific">hydrothermal vent metagenome</name>
    <dbReference type="NCBI Taxonomy" id="652676"/>
    <lineage>
        <taxon>unclassified sequences</taxon>
        <taxon>metagenomes</taxon>
        <taxon>ecological metagenomes</taxon>
    </lineage>
</organism>